<dbReference type="PANTHER" id="PTHR32114">
    <property type="entry name" value="ABC TRANSPORTER ABCH.3"/>
    <property type="match status" value="1"/>
</dbReference>
<dbReference type="Pfam" id="PF13476">
    <property type="entry name" value="AAA_23"/>
    <property type="match status" value="1"/>
</dbReference>
<evidence type="ECO:0000313" key="4">
    <source>
        <dbReference type="Proteomes" id="UP001236569"/>
    </source>
</evidence>
<accession>A0ABT6YQ63</accession>
<dbReference type="RefSeq" id="WP_283370307.1">
    <property type="nucleotide sequence ID" value="NZ_JASHID010000008.1"/>
</dbReference>
<name>A0ABT6YQ63_9BACT</name>
<dbReference type="Pfam" id="PF13558">
    <property type="entry name" value="SbcC_Walker_B"/>
    <property type="match status" value="1"/>
</dbReference>
<dbReference type="Proteomes" id="UP001236569">
    <property type="component" value="Unassembled WGS sequence"/>
</dbReference>
<feature type="coiled-coil region" evidence="1">
    <location>
        <begin position="250"/>
        <end position="277"/>
    </location>
</feature>
<proteinExistence type="predicted"/>
<keyword evidence="4" id="KW-1185">Reference proteome</keyword>
<protein>
    <submittedName>
        <fullName evidence="3">SMC family ATPase</fullName>
    </submittedName>
</protein>
<feature type="coiled-coil region" evidence="1">
    <location>
        <begin position="612"/>
        <end position="842"/>
    </location>
</feature>
<dbReference type="InterPro" id="IPR038729">
    <property type="entry name" value="Rad50/SbcC_AAA"/>
</dbReference>
<evidence type="ECO:0000313" key="3">
    <source>
        <dbReference type="EMBL" id="MDI9865288.1"/>
    </source>
</evidence>
<dbReference type="EMBL" id="JASHID010000008">
    <property type="protein sequence ID" value="MDI9865288.1"/>
    <property type="molecule type" value="Genomic_DNA"/>
</dbReference>
<feature type="domain" description="Rad50/SbcC-type AAA" evidence="2">
    <location>
        <begin position="5"/>
        <end position="209"/>
    </location>
</feature>
<evidence type="ECO:0000256" key="1">
    <source>
        <dbReference type="SAM" id="Coils"/>
    </source>
</evidence>
<sequence length="1034" mass="119616">MIPIKLSIKGLYSYRETQVVDFTKLTEASIFGIFGKVGSGKSSILEAITFALYGDTERMNKSGDDRNYNMMNLRSDDLLIDFECRAGKDNHLYRFTVKGRRNSKKFDDVKTFERKTYQWMPEISDWAPIEVENASEKIIGLSYENFKRTIIIPQGRFQEFIELPLSKRTQMMNEIFQLERFDLASKVKMVKENNEKQLEHLNGKIAQLGQSTPEQLDAIKDQLQASEALLVLRNQALADKIADEKSLDWVAKLFKSLEETASQLQTLEAQAQEFETKESRLKTYQKVLMQLKPLLTQQQARLVEQRKDTLAFSSKNQEQEQLLKNIQVAQQKLDELKPAFEQKENLLKETEEWGWALRWKQASSERTKLLERLEKGKIAVEQQRVQIQHGQAERVQIEEALQKLKSQQVDLHRLSMVSTWFGQKRTLLSQKNTITEAGKDAKLKAEDFEQKIQAICQDEVFQERISSQLELPERLTLIENLKQEFNQKIDFHQHHISHFETQKALQAYSNALHDDEPCPLCGAIHHPAKLTSSEDFSGKIQAEKTAQKAWQNRLQRIEQLTAQWDALAQNMTIWNTERNKQAVLYKDIQTKIQEHDLSFVWTDFSKDDEEAVQKAFALAEQQQKEIKAFEEKRGAQEQQLQVWQKDLEEKYLPTLQKIEVEISAKMSEINTAQSQIQRLDIQTLENETTESIANHIQRLQHQHQELVKNVEQLQKDIQLLQDQSNRLGGEIVALKQNLTQHTQIIETLEEQLRAAMSEMGYVDKEEIEQILAWDLVIDAEQKAIETFKVQLQATQQRHKSLLEETQGLRYDVGIHQQLLADIATLQNEINTLQAEAGALRGRQLQLEKDLATQADLLKEKEALEIRRADIDTLAKLFKSQGFVGFVSGMYLQNLCNQANERFSKMTRQALQLEIYETRPSEFDFRVRDLLNEGRTRAVKTLSGGQKFQVALCLALALADNIHAQTQSTNNFFFLDEGFGSLDKDSLTEVFETLKSLRKENRIVGVISHVEDLQQEIESYITVENHPEMGSQIKF</sequence>
<dbReference type="SUPFAM" id="SSF52540">
    <property type="entry name" value="P-loop containing nucleoside triphosphate hydrolases"/>
    <property type="match status" value="1"/>
</dbReference>
<organism evidence="3 4">
    <name type="scientific">Flectobacillus longus</name>
    <dbReference type="NCBI Taxonomy" id="2984207"/>
    <lineage>
        <taxon>Bacteria</taxon>
        <taxon>Pseudomonadati</taxon>
        <taxon>Bacteroidota</taxon>
        <taxon>Cytophagia</taxon>
        <taxon>Cytophagales</taxon>
        <taxon>Flectobacillaceae</taxon>
        <taxon>Flectobacillus</taxon>
    </lineage>
</organism>
<reference evidence="3 4" key="1">
    <citation type="submission" date="2023-05" db="EMBL/GenBank/DDBJ databases">
        <title>Novel species of genus Flectobacillus isolated from stream in China.</title>
        <authorList>
            <person name="Lu H."/>
        </authorList>
    </citation>
    <scope>NUCLEOTIDE SEQUENCE [LARGE SCALE GENOMIC DNA]</scope>
    <source>
        <strain evidence="3 4">DC10W</strain>
    </source>
</reference>
<evidence type="ECO:0000259" key="2">
    <source>
        <dbReference type="Pfam" id="PF13476"/>
    </source>
</evidence>
<dbReference type="Gene3D" id="3.40.50.300">
    <property type="entry name" value="P-loop containing nucleotide triphosphate hydrolases"/>
    <property type="match status" value="2"/>
</dbReference>
<comment type="caution">
    <text evidence="3">The sequence shown here is derived from an EMBL/GenBank/DDBJ whole genome shotgun (WGS) entry which is preliminary data.</text>
</comment>
<dbReference type="InterPro" id="IPR027417">
    <property type="entry name" value="P-loop_NTPase"/>
</dbReference>
<keyword evidence="1" id="KW-0175">Coiled coil</keyword>
<dbReference type="PANTHER" id="PTHR32114:SF2">
    <property type="entry name" value="ABC TRANSPORTER ABCH.3"/>
    <property type="match status" value="1"/>
</dbReference>
<gene>
    <name evidence="3" type="ORF">QM480_13190</name>
</gene>